<dbReference type="PANTHER" id="PTHR12197:SF292">
    <property type="entry name" value="SET DOMAIN-CONTAINING PROTEIN"/>
    <property type="match status" value="1"/>
</dbReference>
<organism evidence="3 4">
    <name type="scientific">Toxoplasma gondii GAB2-2007-GAL-DOM2</name>
    <dbReference type="NCBI Taxonomy" id="1130820"/>
    <lineage>
        <taxon>Eukaryota</taxon>
        <taxon>Sar</taxon>
        <taxon>Alveolata</taxon>
        <taxon>Apicomplexa</taxon>
        <taxon>Conoidasida</taxon>
        <taxon>Coccidia</taxon>
        <taxon>Eucoccidiorida</taxon>
        <taxon>Eimeriorina</taxon>
        <taxon>Sarcocystidae</taxon>
        <taxon>Toxoplasma</taxon>
    </lineage>
</organism>
<dbReference type="InterPro" id="IPR046341">
    <property type="entry name" value="SET_dom_sf"/>
</dbReference>
<dbReference type="GO" id="GO:0008168">
    <property type="term" value="F:methyltransferase activity"/>
    <property type="evidence" value="ECO:0007669"/>
    <property type="project" value="UniProtKB-KW"/>
</dbReference>
<feature type="compositionally biased region" description="Acidic residues" evidence="1">
    <location>
        <begin position="173"/>
        <end position="186"/>
    </location>
</feature>
<feature type="compositionally biased region" description="Acidic residues" evidence="1">
    <location>
        <begin position="271"/>
        <end position="285"/>
    </location>
</feature>
<sequence length="709" mass="79433">MSRRVSHNSSTRNSGAVLTGAALGGARNLLDHVRGVARSGTAQGARRQHGVLDHTDSIKRRELNFDEEAWARTSTLDYSPYKLHRMQESEVTTHISGDDYGEVSPGEEAGEIEALDEQGEEDEYENDYEDYYGADKAGAGEEEEAADAADGYTYDGGEEEYYYDNSYQQGEGGIEEEAEDEAEVPEEYAATGGEHEVEEGGEYAYNEYGYEEGEYAEEAPEKDVGEAEWGEGEGYDEAEVEAGDDYEEAGEADEGEAYEEAAEGEVYEEAADGEVYEEEDQEEEAATPANPLAPYTLPQIATKVQVKHVPGKGRCLYTKHDLEPGSIIFVETPVLVAIPSLDEELWSVLTEINDEEALELPPVWHLAAICSLTMLDDEKKKICLDKWVPDPDRAPSDDVLRVINRAGLQVHPKLYERMLMVWRYNSFGHHTEQHGLVLYNRISMMAHSCRATACWHYGEDDAFILRARVKLQAGDELTISYIGDDDLFKSTNVRREKVYGWLFTCQCVRCAAPVDNARGFRCPLCGTGAMFFKTEDGETTSSACTICQAFPTQETIQEYLDFEQAYVDRLAETDKSDVPDAELVYNQATRVFAQHWVLYQLHTILFEGYRDAGNSESASFHQMERIKYVSQVMPLASYTLAWLYEEMGDTMLNKAEESGPEVPAHKLNVISRHFEDAYNLLYILCGEDHDYTVAAGTKKTACEERLPAS</sequence>
<dbReference type="AlphaFoldDB" id="A0A086JDN7"/>
<accession>A0A086JDN7</accession>
<feature type="region of interest" description="Disordered" evidence="1">
    <location>
        <begin position="271"/>
        <end position="294"/>
    </location>
</feature>
<dbReference type="CDD" id="cd20071">
    <property type="entry name" value="SET_SMYD"/>
    <property type="match status" value="1"/>
</dbReference>
<evidence type="ECO:0000256" key="1">
    <source>
        <dbReference type="SAM" id="MobiDB-lite"/>
    </source>
</evidence>
<feature type="region of interest" description="Disordered" evidence="1">
    <location>
        <begin position="169"/>
        <end position="201"/>
    </location>
</feature>
<dbReference type="SUPFAM" id="SSF82199">
    <property type="entry name" value="SET domain"/>
    <property type="match status" value="1"/>
</dbReference>
<dbReference type="Proteomes" id="UP000028837">
    <property type="component" value="Unassembled WGS sequence"/>
</dbReference>
<dbReference type="OrthoDB" id="194358at2759"/>
<dbReference type="SMART" id="SM00317">
    <property type="entry name" value="SET"/>
    <property type="match status" value="1"/>
</dbReference>
<dbReference type="InterPro" id="IPR050869">
    <property type="entry name" value="H3K4_H4K5_MeTrfase"/>
</dbReference>
<dbReference type="VEuPathDB" id="ToxoDB:TGDOM2_216080"/>
<proteinExistence type="predicted"/>
<comment type="caution">
    <text evidence="3">The sequence shown here is derived from an EMBL/GenBank/DDBJ whole genome shotgun (WGS) entry which is preliminary data.</text>
</comment>
<keyword evidence="3" id="KW-0489">Methyltransferase</keyword>
<dbReference type="PANTHER" id="PTHR12197">
    <property type="entry name" value="HISTONE-LYSINE N-METHYLTRANSFERASE SMYD"/>
    <property type="match status" value="1"/>
</dbReference>
<evidence type="ECO:0000259" key="2">
    <source>
        <dbReference type="PROSITE" id="PS50280"/>
    </source>
</evidence>
<feature type="domain" description="SET" evidence="2">
    <location>
        <begin position="302"/>
        <end position="482"/>
    </location>
</feature>
<protein>
    <submittedName>
        <fullName evidence="3">Apical complex lysine methyltransferase</fullName>
    </submittedName>
</protein>
<dbReference type="Gene3D" id="2.170.270.10">
    <property type="entry name" value="SET domain"/>
    <property type="match status" value="1"/>
</dbReference>
<reference evidence="3 4" key="1">
    <citation type="submission" date="2014-02" db="EMBL/GenBank/DDBJ databases">
        <authorList>
            <person name="Sibley D."/>
            <person name="Venepally P."/>
            <person name="Karamycheva S."/>
            <person name="Hadjithomas M."/>
            <person name="Khan A."/>
            <person name="Brunk B."/>
            <person name="Roos D."/>
            <person name="Caler E."/>
            <person name="Lorenzi H."/>
        </authorList>
    </citation>
    <scope>NUCLEOTIDE SEQUENCE [LARGE SCALE GENOMIC DNA]</scope>
    <source>
        <strain evidence="3 4">GAB2-2007-GAL-DOM2</strain>
    </source>
</reference>
<dbReference type="PROSITE" id="PS50280">
    <property type="entry name" value="SET"/>
    <property type="match status" value="1"/>
</dbReference>
<evidence type="ECO:0000313" key="3">
    <source>
        <dbReference type="EMBL" id="KFG30255.1"/>
    </source>
</evidence>
<name>A0A086JDN7_TOXGO</name>
<dbReference type="EMBL" id="AHZU02001651">
    <property type="protein sequence ID" value="KFG30255.1"/>
    <property type="molecule type" value="Genomic_DNA"/>
</dbReference>
<dbReference type="SMR" id="A0A086JDN7"/>
<gene>
    <name evidence="3" type="ORF">TGDOM2_216080</name>
</gene>
<dbReference type="GO" id="GO:0032259">
    <property type="term" value="P:methylation"/>
    <property type="evidence" value="ECO:0007669"/>
    <property type="project" value="UniProtKB-KW"/>
</dbReference>
<dbReference type="Pfam" id="PF00856">
    <property type="entry name" value="SET"/>
    <property type="match status" value="1"/>
</dbReference>
<evidence type="ECO:0000313" key="4">
    <source>
        <dbReference type="Proteomes" id="UP000028837"/>
    </source>
</evidence>
<keyword evidence="3" id="KW-0808">Transferase</keyword>
<dbReference type="InterPro" id="IPR011990">
    <property type="entry name" value="TPR-like_helical_dom_sf"/>
</dbReference>
<dbReference type="InterPro" id="IPR001214">
    <property type="entry name" value="SET_dom"/>
</dbReference>
<dbReference type="Gene3D" id="1.25.40.10">
    <property type="entry name" value="Tetratricopeptide repeat domain"/>
    <property type="match status" value="1"/>
</dbReference>